<feature type="transmembrane region" description="Helical" evidence="6">
    <location>
        <begin position="23"/>
        <end position="44"/>
    </location>
</feature>
<dbReference type="PANTHER" id="PTHR42920:SF5">
    <property type="entry name" value="EAMA DOMAIN-CONTAINING PROTEIN"/>
    <property type="match status" value="1"/>
</dbReference>
<organism evidence="8 9">
    <name type="scientific">Oryzicola mucosus</name>
    <dbReference type="NCBI Taxonomy" id="2767425"/>
    <lineage>
        <taxon>Bacteria</taxon>
        <taxon>Pseudomonadati</taxon>
        <taxon>Pseudomonadota</taxon>
        <taxon>Alphaproteobacteria</taxon>
        <taxon>Hyphomicrobiales</taxon>
        <taxon>Phyllobacteriaceae</taxon>
        <taxon>Oryzicola</taxon>
    </lineage>
</organism>
<gene>
    <name evidence="8" type="ORF">ICI42_00280</name>
</gene>
<comment type="caution">
    <text evidence="8">The sequence shown here is derived from an EMBL/GenBank/DDBJ whole genome shotgun (WGS) entry which is preliminary data.</text>
</comment>
<keyword evidence="9" id="KW-1185">Reference proteome</keyword>
<keyword evidence="3 6" id="KW-0812">Transmembrane</keyword>
<keyword evidence="2" id="KW-1003">Cell membrane</keyword>
<feature type="transmembrane region" description="Helical" evidence="6">
    <location>
        <begin position="140"/>
        <end position="157"/>
    </location>
</feature>
<feature type="domain" description="EamA" evidence="7">
    <location>
        <begin position="167"/>
        <end position="292"/>
    </location>
</feature>
<dbReference type="InterPro" id="IPR037185">
    <property type="entry name" value="EmrE-like"/>
</dbReference>
<feature type="transmembrane region" description="Helical" evidence="6">
    <location>
        <begin position="223"/>
        <end position="243"/>
    </location>
</feature>
<dbReference type="InterPro" id="IPR000620">
    <property type="entry name" value="EamA_dom"/>
</dbReference>
<feature type="transmembrane region" description="Helical" evidence="6">
    <location>
        <begin position="250"/>
        <end position="272"/>
    </location>
</feature>
<reference evidence="8" key="1">
    <citation type="submission" date="2020-09" db="EMBL/GenBank/DDBJ databases">
        <title>Genome seq and assembly of Tianweitania sp.</title>
        <authorList>
            <person name="Chhetri G."/>
        </authorList>
    </citation>
    <scope>NUCLEOTIDE SEQUENCE</scope>
    <source>
        <strain evidence="8">Rool2</strain>
    </source>
</reference>
<evidence type="ECO:0000256" key="6">
    <source>
        <dbReference type="SAM" id="Phobius"/>
    </source>
</evidence>
<evidence type="ECO:0000256" key="2">
    <source>
        <dbReference type="ARBA" id="ARBA00022475"/>
    </source>
</evidence>
<evidence type="ECO:0000313" key="9">
    <source>
        <dbReference type="Proteomes" id="UP000643405"/>
    </source>
</evidence>
<feature type="transmembrane region" description="Helical" evidence="6">
    <location>
        <begin position="50"/>
        <end position="70"/>
    </location>
</feature>
<feature type="transmembrane region" description="Helical" evidence="6">
    <location>
        <begin position="163"/>
        <end position="185"/>
    </location>
</feature>
<feature type="transmembrane region" description="Helical" evidence="6">
    <location>
        <begin position="197"/>
        <end position="217"/>
    </location>
</feature>
<evidence type="ECO:0000259" key="7">
    <source>
        <dbReference type="Pfam" id="PF00892"/>
    </source>
</evidence>
<dbReference type="PANTHER" id="PTHR42920">
    <property type="entry name" value="OS03G0707200 PROTEIN-RELATED"/>
    <property type="match status" value="1"/>
</dbReference>
<evidence type="ECO:0000313" key="8">
    <source>
        <dbReference type="EMBL" id="MBD0413094.1"/>
    </source>
</evidence>
<dbReference type="Proteomes" id="UP000643405">
    <property type="component" value="Unassembled WGS sequence"/>
</dbReference>
<proteinExistence type="predicted"/>
<feature type="transmembrane region" description="Helical" evidence="6">
    <location>
        <begin position="114"/>
        <end position="133"/>
    </location>
</feature>
<dbReference type="RefSeq" id="WP_188163659.1">
    <property type="nucleotide sequence ID" value="NZ_JACVVX010000001.1"/>
</dbReference>
<keyword evidence="4 6" id="KW-1133">Transmembrane helix</keyword>
<sequence length="317" mass="33545">MSDLAAPMPQPAQSSTSGEERQGLLLVFLSALAWSFGGTIGRFVETPDGWTMVFWRSFWAVAFLVGFMLWRDGRRGTLRMFAGMGVPGMAVAICFGISSACFVLALSYTTVANILLMQAGVPLIAALISWVIFRERIAWTTWMAICAVILGIGIMVSESATGAVSPIGDALALLIAICFAIATVITRRYAHVRMTPATCLGAALAGLVAAFQSSGLITSVPDAMILFVFGALNLGLGFAFFAMGARLVPAVLAALMGTFEPVLGPVWVWLVHGEVPSASTMIGGTVVVLALVAYLGLEFRRYSLPRKPGVTGMPNPN</sequence>
<feature type="transmembrane region" description="Helical" evidence="6">
    <location>
        <begin position="278"/>
        <end position="297"/>
    </location>
</feature>
<feature type="domain" description="EamA" evidence="7">
    <location>
        <begin position="23"/>
        <end position="156"/>
    </location>
</feature>
<dbReference type="Pfam" id="PF00892">
    <property type="entry name" value="EamA"/>
    <property type="match status" value="2"/>
</dbReference>
<dbReference type="GO" id="GO:0005886">
    <property type="term" value="C:plasma membrane"/>
    <property type="evidence" value="ECO:0007669"/>
    <property type="project" value="UniProtKB-SubCell"/>
</dbReference>
<keyword evidence="5 6" id="KW-0472">Membrane</keyword>
<evidence type="ECO:0000256" key="1">
    <source>
        <dbReference type="ARBA" id="ARBA00004651"/>
    </source>
</evidence>
<dbReference type="EMBL" id="JACVVX010000001">
    <property type="protein sequence ID" value="MBD0413094.1"/>
    <property type="molecule type" value="Genomic_DNA"/>
</dbReference>
<name>A0A8J6TWY0_9HYPH</name>
<dbReference type="SUPFAM" id="SSF103481">
    <property type="entry name" value="Multidrug resistance efflux transporter EmrE"/>
    <property type="match status" value="2"/>
</dbReference>
<comment type="subcellular location">
    <subcellularLocation>
        <location evidence="1">Cell membrane</location>
        <topology evidence="1">Multi-pass membrane protein</topology>
    </subcellularLocation>
</comment>
<dbReference type="InterPro" id="IPR051258">
    <property type="entry name" value="Diverse_Substrate_Transporter"/>
</dbReference>
<dbReference type="AlphaFoldDB" id="A0A8J6TWY0"/>
<evidence type="ECO:0000256" key="3">
    <source>
        <dbReference type="ARBA" id="ARBA00022692"/>
    </source>
</evidence>
<protein>
    <submittedName>
        <fullName evidence="8">DMT family transporter</fullName>
    </submittedName>
</protein>
<accession>A0A8J6TWY0</accession>
<evidence type="ECO:0000256" key="4">
    <source>
        <dbReference type="ARBA" id="ARBA00022989"/>
    </source>
</evidence>
<feature type="transmembrane region" description="Helical" evidence="6">
    <location>
        <begin position="82"/>
        <end position="108"/>
    </location>
</feature>
<evidence type="ECO:0000256" key="5">
    <source>
        <dbReference type="ARBA" id="ARBA00023136"/>
    </source>
</evidence>